<feature type="domain" description="Transglutaminase-like" evidence="2">
    <location>
        <begin position="16"/>
        <end position="104"/>
    </location>
</feature>
<proteinExistence type="inferred from homology"/>
<accession>A0A076LG71</accession>
<dbReference type="STRING" id="1301915.JH146_0629"/>
<protein>
    <submittedName>
        <fullName evidence="3">Transglutaminase-like protease</fullName>
    </submittedName>
</protein>
<dbReference type="EMBL" id="CP009149">
    <property type="protein sequence ID" value="AIJ05478.1"/>
    <property type="molecule type" value="Genomic_DNA"/>
</dbReference>
<evidence type="ECO:0000313" key="3">
    <source>
        <dbReference type="EMBL" id="AIJ05478.1"/>
    </source>
</evidence>
<dbReference type="GO" id="GO:0006508">
    <property type="term" value="P:proteolysis"/>
    <property type="evidence" value="ECO:0007669"/>
    <property type="project" value="UniProtKB-KW"/>
</dbReference>
<evidence type="ECO:0000259" key="2">
    <source>
        <dbReference type="Pfam" id="PF04473"/>
    </source>
</evidence>
<evidence type="ECO:0000313" key="4">
    <source>
        <dbReference type="Proteomes" id="UP000028781"/>
    </source>
</evidence>
<dbReference type="Proteomes" id="UP000028781">
    <property type="component" value="Chromosome"/>
</dbReference>
<keyword evidence="4" id="KW-1185">Reference proteome</keyword>
<dbReference type="Pfam" id="PF04473">
    <property type="entry name" value="DUF553"/>
    <property type="match status" value="1"/>
</dbReference>
<keyword evidence="3" id="KW-0378">Hydrolase</keyword>
<keyword evidence="3" id="KW-0645">Protease</keyword>
<reference evidence="3 4" key="1">
    <citation type="journal article" date="2015" name="Int. J. Syst. Evol. Microbiol.">
        <title>M ethanocaldococcus bathoardescens sp. nov., a hyperthermophilic methanogen isolated from a volcanically active deep-sea hydrothermal vent.</title>
        <authorList>
            <person name="Stewart L.C."/>
            <person name="Jung J.H."/>
            <person name="Kim Y.T."/>
            <person name="Kwon S.W."/>
            <person name="Park C.S."/>
            <person name="Holden J.F."/>
        </authorList>
    </citation>
    <scope>NUCLEOTIDE SEQUENCE [LARGE SCALE GENOMIC DNA]</scope>
    <source>
        <strain evidence="3 4">JH146</strain>
    </source>
</reference>
<sequence>MIYWLFVRNEKSLKNKFKKILDLIISTFKTSLTTNEILEYKWAICRDYAKLTASLLLNLYPKNKIYFLTFPRHVATGIEINGKIYILDQKMPILTPSAWLNKWNVNEANLLELKKENNKLHVEYVGKIRRDFSINFNQKWLKELLKEVINAINENRERVDYIIKKGLKFYDINDDIIKESLVRMIKYYLQKELVSKFCRIHDIKLNKKGEDIVINIKLKGD</sequence>
<dbReference type="GO" id="GO:0008233">
    <property type="term" value="F:peptidase activity"/>
    <property type="evidence" value="ECO:0007669"/>
    <property type="project" value="UniProtKB-KW"/>
</dbReference>
<gene>
    <name evidence="3" type="ORF">JH146_0629</name>
</gene>
<comment type="similarity">
    <text evidence="1">Belongs to the UPF0252 family.</text>
</comment>
<dbReference type="AlphaFoldDB" id="A0A076LG71"/>
<name>A0A076LG71_9EURY</name>
<evidence type="ECO:0000256" key="1">
    <source>
        <dbReference type="ARBA" id="ARBA00007458"/>
    </source>
</evidence>
<organism evidence="3 4">
    <name type="scientific">Methanocaldococcus bathoardescens</name>
    <dbReference type="NCBI Taxonomy" id="1301915"/>
    <lineage>
        <taxon>Archaea</taxon>
        <taxon>Methanobacteriati</taxon>
        <taxon>Methanobacteriota</taxon>
        <taxon>Methanomada group</taxon>
        <taxon>Methanococci</taxon>
        <taxon>Methanococcales</taxon>
        <taxon>Methanocaldococcaceae</taxon>
        <taxon>Methanocaldococcus</taxon>
    </lineage>
</organism>
<dbReference type="KEGG" id="mjh:JH146_0629"/>
<dbReference type="HOGENOM" id="CLU_1248290_0_0_2"/>
<dbReference type="InterPro" id="IPR007562">
    <property type="entry name" value="Transglutaminase-like_domain"/>
</dbReference>